<reference evidence="2 3" key="1">
    <citation type="journal article" date="2006" name="Int. J. Syst. Evol. Microbiol.">
        <title>Myroides pelagicus sp. nov., isolated from seawater in Thailand.</title>
        <authorList>
            <person name="Yoon J."/>
            <person name="Maneerat S."/>
            <person name="Kawai F."/>
            <person name="Yokota A."/>
        </authorList>
    </citation>
    <scope>NUCLEOTIDE SEQUENCE [LARGE SCALE GENOMIC DNA]</scope>
    <source>
        <strain evidence="2 3">SM1T</strain>
    </source>
</reference>
<dbReference type="RefSeq" id="WP_155036127.1">
    <property type="nucleotide sequence ID" value="NZ_JBHTIG010000004.1"/>
</dbReference>
<feature type="chain" id="PRO_5029712656" description="Carboxypeptidase regulatory-like domain-containing protein" evidence="1">
    <location>
        <begin position="23"/>
        <end position="267"/>
    </location>
</feature>
<dbReference type="AlphaFoldDB" id="A0A7K1GMT4"/>
<accession>A0A7K1GMT4</accession>
<comment type="caution">
    <text evidence="2">The sequence shown here is derived from an EMBL/GenBank/DDBJ whole genome shotgun (WGS) entry which is preliminary data.</text>
</comment>
<sequence>MKTKLLLSGFFTLLPLTSSCSSDNNTASPIQEEQNINLSTTTKGIQVGTIVHFKVLTDDNKEITDATITSVETNKKVGYQWIPEREGTYNFIATKTGFKKSTELTIKVFPIDNQKNIQGTFIVQGESYNIDSCKMKYEGKYQIDNSGDYFLGWIIYAEDSDKKASALPMFFTPMTQLENGKISTPYPNSENITNSMLSVWVNDREVIYLNKGVQIDLSLEKFNDNYIMKSTLQTSAENTNSGPFLLKYEGDIKLDLRTEEDNIIFTY</sequence>
<dbReference type="OrthoDB" id="708305at2"/>
<evidence type="ECO:0000313" key="2">
    <source>
        <dbReference type="EMBL" id="MTH30141.1"/>
    </source>
</evidence>
<keyword evidence="1" id="KW-0732">Signal</keyword>
<dbReference type="PROSITE" id="PS51257">
    <property type="entry name" value="PROKAR_LIPOPROTEIN"/>
    <property type="match status" value="1"/>
</dbReference>
<dbReference type="Proteomes" id="UP000488936">
    <property type="component" value="Unassembled WGS sequence"/>
</dbReference>
<keyword evidence="3" id="KW-1185">Reference proteome</keyword>
<proteinExistence type="predicted"/>
<evidence type="ECO:0008006" key="4">
    <source>
        <dbReference type="Google" id="ProtNLM"/>
    </source>
</evidence>
<evidence type="ECO:0000313" key="3">
    <source>
        <dbReference type="Proteomes" id="UP000488936"/>
    </source>
</evidence>
<dbReference type="EMBL" id="WMJY01000019">
    <property type="protein sequence ID" value="MTH30141.1"/>
    <property type="molecule type" value="Genomic_DNA"/>
</dbReference>
<organism evidence="2 3">
    <name type="scientific">Myroides pelagicus</name>
    <dbReference type="NCBI Taxonomy" id="270914"/>
    <lineage>
        <taxon>Bacteria</taxon>
        <taxon>Pseudomonadati</taxon>
        <taxon>Bacteroidota</taxon>
        <taxon>Flavobacteriia</taxon>
        <taxon>Flavobacteriales</taxon>
        <taxon>Flavobacteriaceae</taxon>
        <taxon>Myroides</taxon>
    </lineage>
</organism>
<feature type="signal peptide" evidence="1">
    <location>
        <begin position="1"/>
        <end position="22"/>
    </location>
</feature>
<gene>
    <name evidence="2" type="ORF">GJV77_09490</name>
</gene>
<protein>
    <recommendedName>
        <fullName evidence="4">Carboxypeptidase regulatory-like domain-containing protein</fullName>
    </recommendedName>
</protein>
<evidence type="ECO:0000256" key="1">
    <source>
        <dbReference type="SAM" id="SignalP"/>
    </source>
</evidence>
<name>A0A7K1GMT4_9FLAO</name>